<organism evidence="5 6">
    <name type="scientific">Drosophila ananassae</name>
    <name type="common">Fruit fly</name>
    <dbReference type="NCBI Taxonomy" id="7217"/>
    <lineage>
        <taxon>Eukaryota</taxon>
        <taxon>Metazoa</taxon>
        <taxon>Ecdysozoa</taxon>
        <taxon>Arthropoda</taxon>
        <taxon>Hexapoda</taxon>
        <taxon>Insecta</taxon>
        <taxon>Pterygota</taxon>
        <taxon>Neoptera</taxon>
        <taxon>Endopterygota</taxon>
        <taxon>Diptera</taxon>
        <taxon>Brachycera</taxon>
        <taxon>Muscomorpha</taxon>
        <taxon>Ephydroidea</taxon>
        <taxon>Drosophilidae</taxon>
        <taxon>Drosophila</taxon>
        <taxon>Sophophora</taxon>
    </lineage>
</organism>
<dbReference type="EMBL" id="CH902620">
    <property type="protein sequence ID" value="EDV32247.1"/>
    <property type="molecule type" value="Genomic_DNA"/>
</dbReference>
<evidence type="ECO:0000256" key="2">
    <source>
        <dbReference type="ARBA" id="ARBA00023163"/>
    </source>
</evidence>
<dbReference type="GO" id="GO:0000118">
    <property type="term" value="C:histone deacetylase complex"/>
    <property type="evidence" value="ECO:0007669"/>
    <property type="project" value="TreeGrafter"/>
</dbReference>
<dbReference type="OMA" id="HRWKAQD"/>
<feature type="domain" description="ELM2" evidence="4">
    <location>
        <begin position="9"/>
        <end position="97"/>
    </location>
</feature>
<dbReference type="GO" id="GO:0003714">
    <property type="term" value="F:transcription corepressor activity"/>
    <property type="evidence" value="ECO:0007669"/>
    <property type="project" value="TreeGrafter"/>
</dbReference>
<keyword evidence="1" id="KW-0805">Transcription regulation</keyword>
<reference evidence="5 6" key="1">
    <citation type="journal article" date="2007" name="Nature">
        <title>Evolution of genes and genomes on the Drosophila phylogeny.</title>
        <authorList>
            <consortium name="Drosophila 12 Genomes Consortium"/>
            <person name="Clark A.G."/>
            <person name="Eisen M.B."/>
            <person name="Smith D.R."/>
            <person name="Bergman C.M."/>
            <person name="Oliver B."/>
            <person name="Markow T.A."/>
            <person name="Kaufman T.C."/>
            <person name="Kellis M."/>
            <person name="Gelbart W."/>
            <person name="Iyer V.N."/>
            <person name="Pollard D.A."/>
            <person name="Sackton T.B."/>
            <person name="Larracuente A.M."/>
            <person name="Singh N.D."/>
            <person name="Abad J.P."/>
            <person name="Abt D.N."/>
            <person name="Adryan B."/>
            <person name="Aguade M."/>
            <person name="Akashi H."/>
            <person name="Anderson W.W."/>
            <person name="Aquadro C.F."/>
            <person name="Ardell D.H."/>
            <person name="Arguello R."/>
            <person name="Artieri C.G."/>
            <person name="Barbash D.A."/>
            <person name="Barker D."/>
            <person name="Barsanti P."/>
            <person name="Batterham P."/>
            <person name="Batzoglou S."/>
            <person name="Begun D."/>
            <person name="Bhutkar A."/>
            <person name="Blanco E."/>
            <person name="Bosak S.A."/>
            <person name="Bradley R.K."/>
            <person name="Brand A.D."/>
            <person name="Brent M.R."/>
            <person name="Brooks A.N."/>
            <person name="Brown R.H."/>
            <person name="Butlin R.K."/>
            <person name="Caggese C."/>
            <person name="Calvi B.R."/>
            <person name="Bernardo de Carvalho A."/>
            <person name="Caspi A."/>
            <person name="Castrezana S."/>
            <person name="Celniker S.E."/>
            <person name="Chang J.L."/>
            <person name="Chapple C."/>
            <person name="Chatterji S."/>
            <person name="Chinwalla A."/>
            <person name="Civetta A."/>
            <person name="Clifton S.W."/>
            <person name="Comeron J.M."/>
            <person name="Costello J.C."/>
            <person name="Coyne J.A."/>
            <person name="Daub J."/>
            <person name="David R.G."/>
            <person name="Delcher A.L."/>
            <person name="Delehaunty K."/>
            <person name="Do C.B."/>
            <person name="Ebling H."/>
            <person name="Edwards K."/>
            <person name="Eickbush T."/>
            <person name="Evans J.D."/>
            <person name="Filipski A."/>
            <person name="Findeiss S."/>
            <person name="Freyhult E."/>
            <person name="Fulton L."/>
            <person name="Fulton R."/>
            <person name="Garcia A.C."/>
            <person name="Gardiner A."/>
            <person name="Garfield D.A."/>
            <person name="Garvin B.E."/>
            <person name="Gibson G."/>
            <person name="Gilbert D."/>
            <person name="Gnerre S."/>
            <person name="Godfrey J."/>
            <person name="Good R."/>
            <person name="Gotea V."/>
            <person name="Gravely B."/>
            <person name="Greenberg A.J."/>
            <person name="Griffiths-Jones S."/>
            <person name="Gross S."/>
            <person name="Guigo R."/>
            <person name="Gustafson E.A."/>
            <person name="Haerty W."/>
            <person name="Hahn M.W."/>
            <person name="Halligan D.L."/>
            <person name="Halpern A.L."/>
            <person name="Halter G.M."/>
            <person name="Han M.V."/>
            <person name="Heger A."/>
            <person name="Hillier L."/>
            <person name="Hinrichs A.S."/>
            <person name="Holmes I."/>
            <person name="Hoskins R.A."/>
            <person name="Hubisz M.J."/>
            <person name="Hultmark D."/>
            <person name="Huntley M.A."/>
            <person name="Jaffe D.B."/>
            <person name="Jagadeeshan S."/>
            <person name="Jeck W.R."/>
            <person name="Johnson J."/>
            <person name="Jones C.D."/>
            <person name="Jordan W.C."/>
            <person name="Karpen G.H."/>
            <person name="Kataoka E."/>
            <person name="Keightley P.D."/>
            <person name="Kheradpour P."/>
            <person name="Kirkness E.F."/>
            <person name="Koerich L.B."/>
            <person name="Kristiansen K."/>
            <person name="Kudrna D."/>
            <person name="Kulathinal R.J."/>
            <person name="Kumar S."/>
            <person name="Kwok R."/>
            <person name="Lander E."/>
            <person name="Langley C.H."/>
            <person name="Lapoint R."/>
            <person name="Lazzaro B.P."/>
            <person name="Lee S.J."/>
            <person name="Levesque L."/>
            <person name="Li R."/>
            <person name="Lin C.F."/>
            <person name="Lin M.F."/>
            <person name="Lindblad-Toh K."/>
            <person name="Llopart A."/>
            <person name="Long M."/>
            <person name="Low L."/>
            <person name="Lozovsky E."/>
            <person name="Lu J."/>
            <person name="Luo M."/>
            <person name="Machado C.A."/>
            <person name="Makalowski W."/>
            <person name="Marzo M."/>
            <person name="Matsuda M."/>
            <person name="Matzkin L."/>
            <person name="McAllister B."/>
            <person name="McBride C.S."/>
            <person name="McKernan B."/>
            <person name="McKernan K."/>
            <person name="Mendez-Lago M."/>
            <person name="Minx P."/>
            <person name="Mollenhauer M.U."/>
            <person name="Montooth K."/>
            <person name="Mount S.M."/>
            <person name="Mu X."/>
            <person name="Myers E."/>
            <person name="Negre B."/>
            <person name="Newfeld S."/>
            <person name="Nielsen R."/>
            <person name="Noor M.A."/>
            <person name="O'Grady P."/>
            <person name="Pachter L."/>
            <person name="Papaceit M."/>
            <person name="Parisi M.J."/>
            <person name="Parisi M."/>
            <person name="Parts L."/>
            <person name="Pedersen J.S."/>
            <person name="Pesole G."/>
            <person name="Phillippy A.M."/>
            <person name="Ponting C.P."/>
            <person name="Pop M."/>
            <person name="Porcelli D."/>
            <person name="Powell J.R."/>
            <person name="Prohaska S."/>
            <person name="Pruitt K."/>
            <person name="Puig M."/>
            <person name="Quesneville H."/>
            <person name="Ram K.R."/>
            <person name="Rand D."/>
            <person name="Rasmussen M.D."/>
            <person name="Reed L.K."/>
            <person name="Reenan R."/>
            <person name="Reily A."/>
            <person name="Remington K.A."/>
            <person name="Rieger T.T."/>
            <person name="Ritchie M.G."/>
            <person name="Robin C."/>
            <person name="Rogers Y.H."/>
            <person name="Rohde C."/>
            <person name="Rozas J."/>
            <person name="Rubenfield M.J."/>
            <person name="Ruiz A."/>
            <person name="Russo S."/>
            <person name="Salzberg S.L."/>
            <person name="Sanchez-Gracia A."/>
            <person name="Saranga D.J."/>
            <person name="Sato H."/>
            <person name="Schaeffer S.W."/>
            <person name="Schatz M.C."/>
            <person name="Schlenke T."/>
            <person name="Schwartz R."/>
            <person name="Segarra C."/>
            <person name="Singh R.S."/>
            <person name="Sirot L."/>
            <person name="Sirota M."/>
            <person name="Sisneros N.B."/>
            <person name="Smith C.D."/>
            <person name="Smith T.F."/>
            <person name="Spieth J."/>
            <person name="Stage D.E."/>
            <person name="Stark A."/>
            <person name="Stephan W."/>
            <person name="Strausberg R.L."/>
            <person name="Strempel S."/>
            <person name="Sturgill D."/>
            <person name="Sutton G."/>
            <person name="Sutton G.G."/>
            <person name="Tao W."/>
            <person name="Teichmann S."/>
            <person name="Tobari Y.N."/>
            <person name="Tomimura Y."/>
            <person name="Tsolas J.M."/>
            <person name="Valente V.L."/>
            <person name="Venter E."/>
            <person name="Venter J.C."/>
            <person name="Vicario S."/>
            <person name="Vieira F.G."/>
            <person name="Vilella A.J."/>
            <person name="Villasante A."/>
            <person name="Walenz B."/>
            <person name="Wang J."/>
            <person name="Wasserman M."/>
            <person name="Watts T."/>
            <person name="Wilson D."/>
            <person name="Wilson R.K."/>
            <person name="Wing R.A."/>
            <person name="Wolfner M.F."/>
            <person name="Wong A."/>
            <person name="Wong G.K."/>
            <person name="Wu C.I."/>
            <person name="Wu G."/>
            <person name="Yamamoto D."/>
            <person name="Yang H.P."/>
            <person name="Yang S.P."/>
            <person name="Yorke J.A."/>
            <person name="Yoshida K."/>
            <person name="Zdobnov E."/>
            <person name="Zhang P."/>
            <person name="Zhang Y."/>
            <person name="Zimin A.V."/>
            <person name="Baldwin J."/>
            <person name="Abdouelleil A."/>
            <person name="Abdulkadir J."/>
            <person name="Abebe A."/>
            <person name="Abera B."/>
            <person name="Abreu J."/>
            <person name="Acer S.C."/>
            <person name="Aftuck L."/>
            <person name="Alexander A."/>
            <person name="An P."/>
            <person name="Anderson E."/>
            <person name="Anderson S."/>
            <person name="Arachi H."/>
            <person name="Azer M."/>
            <person name="Bachantsang P."/>
            <person name="Barry A."/>
            <person name="Bayul T."/>
            <person name="Berlin A."/>
            <person name="Bessette D."/>
            <person name="Bloom T."/>
            <person name="Blye J."/>
            <person name="Boguslavskiy L."/>
            <person name="Bonnet C."/>
            <person name="Boukhgalter B."/>
            <person name="Bourzgui I."/>
            <person name="Brown A."/>
            <person name="Cahill P."/>
            <person name="Channer S."/>
            <person name="Cheshatsang Y."/>
            <person name="Chuda L."/>
            <person name="Citroen M."/>
            <person name="Collymore A."/>
            <person name="Cooke P."/>
            <person name="Costello M."/>
            <person name="D'Aco K."/>
            <person name="Daza R."/>
            <person name="De Haan G."/>
            <person name="DeGray S."/>
            <person name="DeMaso C."/>
            <person name="Dhargay N."/>
            <person name="Dooley K."/>
            <person name="Dooley E."/>
            <person name="Doricent M."/>
            <person name="Dorje P."/>
            <person name="Dorjee K."/>
            <person name="Dupes A."/>
            <person name="Elong R."/>
            <person name="Falk J."/>
            <person name="Farina A."/>
            <person name="Faro S."/>
            <person name="Ferguson D."/>
            <person name="Fisher S."/>
            <person name="Foley C.D."/>
            <person name="Franke A."/>
            <person name="Friedrich D."/>
            <person name="Gadbois L."/>
            <person name="Gearin G."/>
            <person name="Gearin C.R."/>
            <person name="Giannoukos G."/>
            <person name="Goode T."/>
            <person name="Graham J."/>
            <person name="Grandbois E."/>
            <person name="Grewal S."/>
            <person name="Gyaltsen K."/>
            <person name="Hafez N."/>
            <person name="Hagos B."/>
            <person name="Hall J."/>
            <person name="Henson C."/>
            <person name="Hollinger A."/>
            <person name="Honan T."/>
            <person name="Huard M.D."/>
            <person name="Hughes L."/>
            <person name="Hurhula B."/>
            <person name="Husby M.E."/>
            <person name="Kamat A."/>
            <person name="Kanga B."/>
            <person name="Kashin S."/>
            <person name="Khazanovich D."/>
            <person name="Kisner P."/>
            <person name="Lance K."/>
            <person name="Lara M."/>
            <person name="Lee W."/>
            <person name="Lennon N."/>
            <person name="Letendre F."/>
            <person name="LeVine R."/>
            <person name="Lipovsky A."/>
            <person name="Liu X."/>
            <person name="Liu J."/>
            <person name="Liu S."/>
            <person name="Lokyitsang T."/>
            <person name="Lokyitsang Y."/>
            <person name="Lubonja R."/>
            <person name="Lui A."/>
            <person name="MacDonald P."/>
            <person name="Magnisalis V."/>
            <person name="Maru K."/>
            <person name="Matthews C."/>
            <person name="McCusker W."/>
            <person name="McDonough S."/>
            <person name="Mehta T."/>
            <person name="Meldrim J."/>
            <person name="Meneus L."/>
            <person name="Mihai O."/>
            <person name="Mihalev A."/>
            <person name="Mihova T."/>
            <person name="Mittelman R."/>
            <person name="Mlenga V."/>
            <person name="Montmayeur A."/>
            <person name="Mulrain L."/>
            <person name="Navidi A."/>
            <person name="Naylor J."/>
            <person name="Negash T."/>
            <person name="Nguyen T."/>
            <person name="Nguyen N."/>
            <person name="Nicol R."/>
            <person name="Norbu C."/>
            <person name="Norbu N."/>
            <person name="Novod N."/>
            <person name="O'Neill B."/>
            <person name="Osman S."/>
            <person name="Markiewicz E."/>
            <person name="Oyono O.L."/>
            <person name="Patti C."/>
            <person name="Phunkhang P."/>
            <person name="Pierre F."/>
            <person name="Priest M."/>
            <person name="Raghuraman S."/>
            <person name="Rege F."/>
            <person name="Reyes R."/>
            <person name="Rise C."/>
            <person name="Rogov P."/>
            <person name="Ross K."/>
            <person name="Ryan E."/>
            <person name="Settipalli S."/>
            <person name="Shea T."/>
            <person name="Sherpa N."/>
            <person name="Shi L."/>
            <person name="Shih D."/>
            <person name="Sparrow T."/>
            <person name="Spaulding J."/>
            <person name="Stalker J."/>
            <person name="Stange-Thomann N."/>
            <person name="Stavropoulos S."/>
            <person name="Stone C."/>
            <person name="Strader C."/>
            <person name="Tesfaye S."/>
            <person name="Thomson T."/>
            <person name="Thoulutsang Y."/>
            <person name="Thoulutsang D."/>
            <person name="Topham K."/>
            <person name="Topping I."/>
            <person name="Tsamla T."/>
            <person name="Vassiliev H."/>
            <person name="Vo A."/>
            <person name="Wangchuk T."/>
            <person name="Wangdi T."/>
            <person name="Weiand M."/>
            <person name="Wilkinson J."/>
            <person name="Wilson A."/>
            <person name="Yadav S."/>
            <person name="Young G."/>
            <person name="Yu Q."/>
            <person name="Zembek L."/>
            <person name="Zhong D."/>
            <person name="Zimmer A."/>
            <person name="Zwirko Z."/>
            <person name="Jaffe D.B."/>
            <person name="Alvarez P."/>
            <person name="Brockman W."/>
            <person name="Butler J."/>
            <person name="Chin C."/>
            <person name="Gnerre S."/>
            <person name="Grabherr M."/>
            <person name="Kleber M."/>
            <person name="Mauceli E."/>
            <person name="MacCallum I."/>
        </authorList>
    </citation>
    <scope>NUCLEOTIDE SEQUENCE [LARGE SCALE GENOMIC DNA]</scope>
    <source>
        <strain evidence="6">Tucson 14024-0371.13</strain>
    </source>
</reference>
<dbReference type="OrthoDB" id="10064338at2759"/>
<evidence type="ECO:0000313" key="6">
    <source>
        <dbReference type="Proteomes" id="UP000007801"/>
    </source>
</evidence>
<dbReference type="Proteomes" id="UP000007801">
    <property type="component" value="Unassembled WGS sequence"/>
</dbReference>
<sequence length="151" mass="17989">MTYPLKDKRDARYWKQQAATLPDFVPKDEHKPKLAELQHRASILWSPQLKDQDEKNVRDYLDFAASQYEIEEEQALFILRQQGFDIAVARRRLAGIETARGCRYHRWKAQDLVHLSKAFKKHGNDFKKVKEQLPHVPLAELRQYFNFMYSV</sequence>
<evidence type="ECO:0000256" key="1">
    <source>
        <dbReference type="ARBA" id="ARBA00023015"/>
    </source>
</evidence>
<dbReference type="InterPro" id="IPR051066">
    <property type="entry name" value="Trans_reg/Corepressor"/>
</dbReference>
<gene>
    <name evidence="5" type="primary">Dana\GF14142</name>
    <name evidence="5" type="synonym">dana_GLEANR_14902</name>
    <name evidence="5" type="ORF">GF14142</name>
</gene>
<dbReference type="AlphaFoldDB" id="B3MPC8"/>
<evidence type="ECO:0000256" key="3">
    <source>
        <dbReference type="ARBA" id="ARBA00023242"/>
    </source>
</evidence>
<dbReference type="PROSITE" id="PS51156">
    <property type="entry name" value="ELM2"/>
    <property type="match status" value="1"/>
</dbReference>
<dbReference type="STRING" id="7217.B3MPC8"/>
<dbReference type="PhylomeDB" id="B3MPC8"/>
<evidence type="ECO:0000259" key="4">
    <source>
        <dbReference type="PROSITE" id="PS51156"/>
    </source>
</evidence>
<keyword evidence="3" id="KW-0539">Nucleus</keyword>
<keyword evidence="6" id="KW-1185">Reference proteome</keyword>
<dbReference type="GO" id="GO:0006357">
    <property type="term" value="P:regulation of transcription by RNA polymerase II"/>
    <property type="evidence" value="ECO:0007669"/>
    <property type="project" value="TreeGrafter"/>
</dbReference>
<dbReference type="KEGG" id="dan:6496970"/>
<dbReference type="HOGENOM" id="CLU_1742480_0_0_1"/>
<evidence type="ECO:0000313" key="5">
    <source>
        <dbReference type="EMBL" id="EDV32247.1"/>
    </source>
</evidence>
<keyword evidence="2" id="KW-0804">Transcription</keyword>
<accession>B3MPC8</accession>
<name>B3MPC8_DROAN</name>
<dbReference type="PANTHER" id="PTHR16089:SF28">
    <property type="entry name" value="REST COREPRESSOR"/>
    <property type="match status" value="1"/>
</dbReference>
<dbReference type="GO" id="GO:0005667">
    <property type="term" value="C:transcription regulator complex"/>
    <property type="evidence" value="ECO:0007669"/>
    <property type="project" value="TreeGrafter"/>
</dbReference>
<dbReference type="InterPro" id="IPR000949">
    <property type="entry name" value="ELM2_dom"/>
</dbReference>
<dbReference type="SMR" id="B3MPC8"/>
<proteinExistence type="predicted"/>
<dbReference type="eggNOG" id="KOG1194">
    <property type="taxonomic scope" value="Eukaryota"/>
</dbReference>
<dbReference type="GeneID" id="6496970"/>
<protein>
    <recommendedName>
        <fullName evidence="4">ELM2 domain-containing protein</fullName>
    </recommendedName>
</protein>
<dbReference type="PANTHER" id="PTHR16089">
    <property type="entry name" value="REST COREPRESSOR COREST PROTEIN-RELATED"/>
    <property type="match status" value="1"/>
</dbReference>
<dbReference type="InParanoid" id="B3MPC8"/>